<accession>A0A8S5N4S0</accession>
<sequence>MLIDGQNCKFVAKVASDGRVYNGVWLVTDHDADFFPPGTVIFDTFPTDETAKDGGSDYKWDGEHLIYDPVSDEERERRRQESLAEYAAKYGSGGDA</sequence>
<protein>
    <submittedName>
        <fullName evidence="1">Uncharacterized protein</fullName>
    </submittedName>
</protein>
<dbReference type="EMBL" id="BK015067">
    <property type="protein sequence ID" value="DAD89685.1"/>
    <property type="molecule type" value="Genomic_DNA"/>
</dbReference>
<evidence type="ECO:0000313" key="1">
    <source>
        <dbReference type="EMBL" id="DAD89685.1"/>
    </source>
</evidence>
<organism evidence="1">
    <name type="scientific">Caudovirales sp. ctXjW8</name>
    <dbReference type="NCBI Taxonomy" id="2826779"/>
    <lineage>
        <taxon>Viruses</taxon>
        <taxon>Duplodnaviria</taxon>
        <taxon>Heunggongvirae</taxon>
        <taxon>Uroviricota</taxon>
        <taxon>Caudoviricetes</taxon>
    </lineage>
</organism>
<name>A0A8S5N4S0_9CAUD</name>
<proteinExistence type="predicted"/>
<reference evidence="1" key="1">
    <citation type="journal article" date="2021" name="Proc. Natl. Acad. Sci. U.S.A.">
        <title>A Catalog of Tens of Thousands of Viruses from Human Metagenomes Reveals Hidden Associations with Chronic Diseases.</title>
        <authorList>
            <person name="Tisza M.J."/>
            <person name="Buck C.B."/>
        </authorList>
    </citation>
    <scope>NUCLEOTIDE SEQUENCE</scope>
    <source>
        <strain evidence="1">CtXjW8</strain>
    </source>
</reference>